<sequence length="114" mass="12608">MDFVFFFDDDGSVASNFKPFGSFSVCHLLRYLYGFGAEVVEPRGQCPGKMVSDCAGSATVKTNSASWSTRSPEPYGLKIVNTKTFCYDNRGFTATEMDGMESRMMSKAPPEDPR</sequence>
<dbReference type="AlphaFoldDB" id="A0AAW2IEM9"/>
<dbReference type="EMBL" id="JARGDH010000001">
    <property type="protein sequence ID" value="KAL0280341.1"/>
    <property type="molecule type" value="Genomic_DNA"/>
</dbReference>
<protein>
    <submittedName>
        <fullName evidence="1">Uncharacterized protein</fullName>
    </submittedName>
</protein>
<proteinExistence type="predicted"/>
<organism evidence="1">
    <name type="scientific">Menopon gallinae</name>
    <name type="common">poultry shaft louse</name>
    <dbReference type="NCBI Taxonomy" id="328185"/>
    <lineage>
        <taxon>Eukaryota</taxon>
        <taxon>Metazoa</taxon>
        <taxon>Ecdysozoa</taxon>
        <taxon>Arthropoda</taxon>
        <taxon>Hexapoda</taxon>
        <taxon>Insecta</taxon>
        <taxon>Pterygota</taxon>
        <taxon>Neoptera</taxon>
        <taxon>Paraneoptera</taxon>
        <taxon>Psocodea</taxon>
        <taxon>Troctomorpha</taxon>
        <taxon>Phthiraptera</taxon>
        <taxon>Amblycera</taxon>
        <taxon>Menoponidae</taxon>
        <taxon>Menopon</taxon>
    </lineage>
</organism>
<comment type="caution">
    <text evidence="1">The sequence shown here is derived from an EMBL/GenBank/DDBJ whole genome shotgun (WGS) entry which is preliminary data.</text>
</comment>
<name>A0AAW2IEM9_9NEOP</name>
<gene>
    <name evidence="1" type="ORF">PYX00_001662</name>
</gene>
<accession>A0AAW2IEM9</accession>
<reference evidence="1" key="1">
    <citation type="journal article" date="2024" name="Gigascience">
        <title>Chromosome-level genome of the poultry shaft louse Menopon gallinae provides insight into the host-switching and adaptive evolution of parasitic lice.</title>
        <authorList>
            <person name="Xu Y."/>
            <person name="Ma L."/>
            <person name="Liu S."/>
            <person name="Liang Y."/>
            <person name="Liu Q."/>
            <person name="He Z."/>
            <person name="Tian L."/>
            <person name="Duan Y."/>
            <person name="Cai W."/>
            <person name="Li H."/>
            <person name="Song F."/>
        </authorList>
    </citation>
    <scope>NUCLEOTIDE SEQUENCE</scope>
    <source>
        <strain evidence="1">Cailab_2023a</strain>
    </source>
</reference>
<evidence type="ECO:0000313" key="1">
    <source>
        <dbReference type="EMBL" id="KAL0280341.1"/>
    </source>
</evidence>